<dbReference type="Proteomes" id="UP001597216">
    <property type="component" value="Unassembled WGS sequence"/>
</dbReference>
<name>A0ABW3SYE4_9CAUL</name>
<protein>
    <recommendedName>
        <fullName evidence="3">Methyl-accepting chemotaxis protein</fullName>
    </recommendedName>
</protein>
<dbReference type="EMBL" id="JBHTLQ010000006">
    <property type="protein sequence ID" value="MFD1189693.1"/>
    <property type="molecule type" value="Genomic_DNA"/>
</dbReference>
<reference evidence="2" key="1">
    <citation type="journal article" date="2019" name="Int. J. Syst. Evol. Microbiol.">
        <title>The Global Catalogue of Microorganisms (GCM) 10K type strain sequencing project: providing services to taxonomists for standard genome sequencing and annotation.</title>
        <authorList>
            <consortium name="The Broad Institute Genomics Platform"/>
            <consortium name="The Broad Institute Genome Sequencing Center for Infectious Disease"/>
            <person name="Wu L."/>
            <person name="Ma J."/>
        </authorList>
    </citation>
    <scope>NUCLEOTIDE SEQUENCE [LARGE SCALE GENOMIC DNA]</scope>
    <source>
        <strain evidence="2">CCUG 55074</strain>
    </source>
</reference>
<keyword evidence="2" id="KW-1185">Reference proteome</keyword>
<accession>A0ABW3SYE4</accession>
<organism evidence="1 2">
    <name type="scientific">Phenylobacterium conjunctum</name>
    <dbReference type="NCBI Taxonomy" id="1298959"/>
    <lineage>
        <taxon>Bacteria</taxon>
        <taxon>Pseudomonadati</taxon>
        <taxon>Pseudomonadota</taxon>
        <taxon>Alphaproteobacteria</taxon>
        <taxon>Caulobacterales</taxon>
        <taxon>Caulobacteraceae</taxon>
        <taxon>Phenylobacterium</taxon>
    </lineage>
</organism>
<evidence type="ECO:0008006" key="3">
    <source>
        <dbReference type="Google" id="ProtNLM"/>
    </source>
</evidence>
<proteinExistence type="predicted"/>
<gene>
    <name evidence="1" type="ORF">ACFQ27_03805</name>
</gene>
<evidence type="ECO:0000313" key="1">
    <source>
        <dbReference type="EMBL" id="MFD1189693.1"/>
    </source>
</evidence>
<sequence>MSDMIAAVGVEHEELGENFTSQVDDVLASAENLTNYLHGVGNRIKNTRRSKDADQ</sequence>
<comment type="caution">
    <text evidence="1">The sequence shown here is derived from an EMBL/GenBank/DDBJ whole genome shotgun (WGS) entry which is preliminary data.</text>
</comment>
<evidence type="ECO:0000313" key="2">
    <source>
        <dbReference type="Proteomes" id="UP001597216"/>
    </source>
</evidence>